<dbReference type="EMBL" id="CAJVPT010027087">
    <property type="protein sequence ID" value="CAG8682127.1"/>
    <property type="molecule type" value="Genomic_DNA"/>
</dbReference>
<dbReference type="Proteomes" id="UP000789525">
    <property type="component" value="Unassembled WGS sequence"/>
</dbReference>
<proteinExistence type="predicted"/>
<organism evidence="1 2">
    <name type="scientific">Acaulospora colombiana</name>
    <dbReference type="NCBI Taxonomy" id="27376"/>
    <lineage>
        <taxon>Eukaryota</taxon>
        <taxon>Fungi</taxon>
        <taxon>Fungi incertae sedis</taxon>
        <taxon>Mucoromycota</taxon>
        <taxon>Glomeromycotina</taxon>
        <taxon>Glomeromycetes</taxon>
        <taxon>Diversisporales</taxon>
        <taxon>Acaulosporaceae</taxon>
        <taxon>Acaulospora</taxon>
    </lineage>
</organism>
<protein>
    <submittedName>
        <fullName evidence="1">12071_t:CDS:1</fullName>
    </submittedName>
</protein>
<gene>
    <name evidence="1" type="ORF">ACOLOM_LOCUS9386</name>
</gene>
<sequence length="420" mass="45690">MAANPLESIKSWSRQTSFFTNNQTLGQLDSKVLDQRNSIYTELERSQAKHEPGSWPPSTVPLQAYKPVPPLTFGGTLKVYSQLAKSRLTFLNVLAAMSGVALSPLPASVPVLLATATGTLLCSASANTFNQLSEVPFDAQMARTRNRPIIRRAISPLHAACFGVTTGIVGPVILLAYTNPVTAALGFGNIILYSGIYTALKRTTIVNTWVGAVVGAVPPLIGWTACGGSLLPSSTTPLSLYLPSFVSSSQITTYIASLPSWASELVTTTPILDNPLAPLALFLFHFSWQFPHFNAFSHYVRSSYAQAGYAMLAVFDPKKNALVSLRHAALLILISSVLVPLSGLAEWTFALTSLVPNAFFLHYSYKFWKYGGDKIARSLFAHSLWYLPVMLGLMMYHKRGTDWLSWLGLREAPVTGEGVQ</sequence>
<evidence type="ECO:0000313" key="2">
    <source>
        <dbReference type="Proteomes" id="UP000789525"/>
    </source>
</evidence>
<feature type="non-terminal residue" evidence="1">
    <location>
        <position position="420"/>
    </location>
</feature>
<evidence type="ECO:0000313" key="1">
    <source>
        <dbReference type="EMBL" id="CAG8682127.1"/>
    </source>
</evidence>
<comment type="caution">
    <text evidence="1">The sequence shown here is derived from an EMBL/GenBank/DDBJ whole genome shotgun (WGS) entry which is preliminary data.</text>
</comment>
<reference evidence="1" key="1">
    <citation type="submission" date="2021-06" db="EMBL/GenBank/DDBJ databases">
        <authorList>
            <person name="Kallberg Y."/>
            <person name="Tangrot J."/>
            <person name="Rosling A."/>
        </authorList>
    </citation>
    <scope>NUCLEOTIDE SEQUENCE</scope>
    <source>
        <strain evidence="1">CL356</strain>
    </source>
</reference>
<name>A0ACA9NZ53_9GLOM</name>
<keyword evidence="2" id="KW-1185">Reference proteome</keyword>
<accession>A0ACA9NZ53</accession>